<proteinExistence type="predicted"/>
<evidence type="ECO:0000313" key="3">
    <source>
        <dbReference type="Proteomes" id="UP001482620"/>
    </source>
</evidence>
<sequence length="121" mass="13801">LQAAYNRFMVLYLAPFILPSTLSFQVPAEEKHLHSMMLPLPCFPMMMIILSLTYGWHVGQKVYIWVDLTRAPLICVCCVTYIDCSKLKLTCTQVYSVALFSFRGVRARRGKNAFLSLCVSL</sequence>
<feature type="transmembrane region" description="Helical" evidence="1">
    <location>
        <begin position="6"/>
        <end position="24"/>
    </location>
</feature>
<reference evidence="2 3" key="1">
    <citation type="submission" date="2021-06" db="EMBL/GenBank/DDBJ databases">
        <authorList>
            <person name="Palmer J.M."/>
        </authorList>
    </citation>
    <scope>NUCLEOTIDE SEQUENCE [LARGE SCALE GENOMIC DNA]</scope>
    <source>
        <strain evidence="3">if_2019</strain>
        <tissue evidence="2">Muscle</tissue>
    </source>
</reference>
<protein>
    <submittedName>
        <fullName evidence="2">Uncharacterized protein</fullName>
    </submittedName>
</protein>
<name>A0ABV0VAI3_9TELE</name>
<evidence type="ECO:0000313" key="2">
    <source>
        <dbReference type="EMBL" id="MEQ2254335.1"/>
    </source>
</evidence>
<keyword evidence="1" id="KW-1133">Transmembrane helix</keyword>
<keyword evidence="3" id="KW-1185">Reference proteome</keyword>
<feature type="transmembrane region" description="Helical" evidence="1">
    <location>
        <begin position="36"/>
        <end position="56"/>
    </location>
</feature>
<dbReference type="Proteomes" id="UP001482620">
    <property type="component" value="Unassembled WGS sequence"/>
</dbReference>
<gene>
    <name evidence="2" type="ORF">ILYODFUR_002710</name>
</gene>
<accession>A0ABV0VAI3</accession>
<organism evidence="2 3">
    <name type="scientific">Ilyodon furcidens</name>
    <name type="common">goldbreast splitfin</name>
    <dbReference type="NCBI Taxonomy" id="33524"/>
    <lineage>
        <taxon>Eukaryota</taxon>
        <taxon>Metazoa</taxon>
        <taxon>Chordata</taxon>
        <taxon>Craniata</taxon>
        <taxon>Vertebrata</taxon>
        <taxon>Euteleostomi</taxon>
        <taxon>Actinopterygii</taxon>
        <taxon>Neopterygii</taxon>
        <taxon>Teleostei</taxon>
        <taxon>Neoteleostei</taxon>
        <taxon>Acanthomorphata</taxon>
        <taxon>Ovalentaria</taxon>
        <taxon>Atherinomorphae</taxon>
        <taxon>Cyprinodontiformes</taxon>
        <taxon>Goodeidae</taxon>
        <taxon>Ilyodon</taxon>
    </lineage>
</organism>
<comment type="caution">
    <text evidence="2">The sequence shown here is derived from an EMBL/GenBank/DDBJ whole genome shotgun (WGS) entry which is preliminary data.</text>
</comment>
<evidence type="ECO:0000256" key="1">
    <source>
        <dbReference type="SAM" id="Phobius"/>
    </source>
</evidence>
<dbReference type="EMBL" id="JAHRIQ010104399">
    <property type="protein sequence ID" value="MEQ2254335.1"/>
    <property type="molecule type" value="Genomic_DNA"/>
</dbReference>
<keyword evidence="1" id="KW-0472">Membrane</keyword>
<keyword evidence="1" id="KW-0812">Transmembrane</keyword>
<feature type="non-terminal residue" evidence="2">
    <location>
        <position position="1"/>
    </location>
</feature>